<dbReference type="EMBL" id="CM007387">
    <property type="protein sequence ID" value="ONK64818.1"/>
    <property type="molecule type" value="Genomic_DNA"/>
</dbReference>
<dbReference type="AlphaFoldDB" id="A0A5P1EFZ1"/>
<dbReference type="OMA" id="CLLYEVA"/>
<dbReference type="Gramene" id="ONK64818">
    <property type="protein sequence ID" value="ONK64818"/>
    <property type="gene ID" value="A4U43_C07F30280"/>
</dbReference>
<dbReference type="GO" id="GO:0010027">
    <property type="term" value="P:thylakoid membrane organization"/>
    <property type="evidence" value="ECO:0007669"/>
    <property type="project" value="TreeGrafter"/>
</dbReference>
<accession>A0A5P1EFZ1</accession>
<evidence type="ECO:0000313" key="2">
    <source>
        <dbReference type="Proteomes" id="UP000243459"/>
    </source>
</evidence>
<dbReference type="GO" id="GO:0031969">
    <property type="term" value="C:chloroplast membrane"/>
    <property type="evidence" value="ECO:0007669"/>
    <property type="project" value="TreeGrafter"/>
</dbReference>
<keyword evidence="2" id="KW-1185">Reference proteome</keyword>
<dbReference type="InterPro" id="IPR051943">
    <property type="entry name" value="TRAFAC_Dynamin-like_GTPase"/>
</dbReference>
<gene>
    <name evidence="1" type="ORF">A4U43_C07F30280</name>
</gene>
<name>A0A5P1EFZ1_ASPOF</name>
<protein>
    <submittedName>
        <fullName evidence="1">Uncharacterized protein</fullName>
    </submittedName>
</protein>
<evidence type="ECO:0000313" key="1">
    <source>
        <dbReference type="EMBL" id="ONK64818.1"/>
    </source>
</evidence>
<reference evidence="2" key="1">
    <citation type="journal article" date="2017" name="Nat. Commun.">
        <title>The asparagus genome sheds light on the origin and evolution of a young Y chromosome.</title>
        <authorList>
            <person name="Harkess A."/>
            <person name="Zhou J."/>
            <person name="Xu C."/>
            <person name="Bowers J.E."/>
            <person name="Van der Hulst R."/>
            <person name="Ayyampalayam S."/>
            <person name="Mercati F."/>
            <person name="Riccardi P."/>
            <person name="McKain M.R."/>
            <person name="Kakrana A."/>
            <person name="Tang H."/>
            <person name="Ray J."/>
            <person name="Groenendijk J."/>
            <person name="Arikit S."/>
            <person name="Mathioni S.M."/>
            <person name="Nakano M."/>
            <person name="Shan H."/>
            <person name="Telgmann-Rauber A."/>
            <person name="Kanno A."/>
            <person name="Yue Z."/>
            <person name="Chen H."/>
            <person name="Li W."/>
            <person name="Chen Y."/>
            <person name="Xu X."/>
            <person name="Zhang Y."/>
            <person name="Luo S."/>
            <person name="Chen H."/>
            <person name="Gao J."/>
            <person name="Mao Z."/>
            <person name="Pires J.C."/>
            <person name="Luo M."/>
            <person name="Kudrna D."/>
            <person name="Wing R.A."/>
            <person name="Meyers B.C."/>
            <person name="Yi K."/>
            <person name="Kong H."/>
            <person name="Lavrijsen P."/>
            <person name="Sunseri F."/>
            <person name="Falavigna A."/>
            <person name="Ye Y."/>
            <person name="Leebens-Mack J.H."/>
            <person name="Chen G."/>
        </authorList>
    </citation>
    <scope>NUCLEOTIDE SEQUENCE [LARGE SCALE GENOMIC DNA]</scope>
    <source>
        <strain evidence="2">cv. DH0086</strain>
    </source>
</reference>
<organism evidence="1 2">
    <name type="scientific">Asparagus officinalis</name>
    <name type="common">Garden asparagus</name>
    <dbReference type="NCBI Taxonomy" id="4686"/>
    <lineage>
        <taxon>Eukaryota</taxon>
        <taxon>Viridiplantae</taxon>
        <taxon>Streptophyta</taxon>
        <taxon>Embryophyta</taxon>
        <taxon>Tracheophyta</taxon>
        <taxon>Spermatophyta</taxon>
        <taxon>Magnoliopsida</taxon>
        <taxon>Liliopsida</taxon>
        <taxon>Asparagales</taxon>
        <taxon>Asparagaceae</taxon>
        <taxon>Asparagoideae</taxon>
        <taxon>Asparagus</taxon>
    </lineage>
</organism>
<dbReference type="Proteomes" id="UP000243459">
    <property type="component" value="Chromosome 7"/>
</dbReference>
<dbReference type="PANTHER" id="PTHR43681:SF1">
    <property type="entry name" value="SARCALUMENIN"/>
    <property type="match status" value="1"/>
</dbReference>
<sequence length="133" mass="14160">MPSTILTTTATTTANSQQQFITLFPGGFKWPEIKVPTVVLKLSSEEILSRDQDSVAEAVSFAVSKGVGVVVLESDKGDDESGCLLYEVACVLKSVVGDRAYLLIRERVDITATVGACGVILSDQGDHSLNLNL</sequence>
<proteinExistence type="predicted"/>
<dbReference type="PANTHER" id="PTHR43681">
    <property type="entry name" value="TRANSMEMBRANE GTPASE FZO"/>
    <property type="match status" value="1"/>
</dbReference>